<evidence type="ECO:0000313" key="5">
    <source>
        <dbReference type="Proteomes" id="UP000053617"/>
    </source>
</evidence>
<sequence>MVSSDKIITVLGATGTQGSSVVKTFLKFPEWKIRAVTRNPSSSKVQALAALSPRIEIVTADTHDVDSLRRAFTNTTAIFAVTDYWAPFFDPEIREKHATGPNPGDSLRRWAYDDEIQQGQNIARAASQVGDRLERFIWSALPSCKEYSKGKYSHIYHFDSKAVVTEYIRDHHPGLANKMSVIFVGFYASNILLSKMMRPVKRKDGSFLIERLCPPEAKHPFIVTGQDTGPFVKALVDLDPGKTLLAYTASLSWAEMAQIWGKALNQQIECRQVTLNEFKNKFPVDGEELLSATYSAEFGFAGRDPAVIEPRDLGFKDRPEEIHEWMKQQDWSAILDTEPHPNV</sequence>
<proteinExistence type="inferred from homology"/>
<gene>
    <name evidence="4" type="ORF">Z518_09736</name>
</gene>
<reference evidence="4 5" key="1">
    <citation type="submission" date="2015-01" db="EMBL/GenBank/DDBJ databases">
        <title>The Genome Sequence of Rhinocladiella mackenzie CBS 650.93.</title>
        <authorList>
            <consortium name="The Broad Institute Genomics Platform"/>
            <person name="Cuomo C."/>
            <person name="de Hoog S."/>
            <person name="Gorbushina A."/>
            <person name="Stielow B."/>
            <person name="Teixiera M."/>
            <person name="Abouelleil A."/>
            <person name="Chapman S.B."/>
            <person name="Priest M."/>
            <person name="Young S.K."/>
            <person name="Wortman J."/>
            <person name="Nusbaum C."/>
            <person name="Birren B."/>
        </authorList>
    </citation>
    <scope>NUCLEOTIDE SEQUENCE [LARGE SCALE GENOMIC DNA]</scope>
    <source>
        <strain evidence="4 5">CBS 650.93</strain>
    </source>
</reference>
<dbReference type="HOGENOM" id="CLU_007383_8_6_1"/>
<dbReference type="GeneID" id="25297807"/>
<evidence type="ECO:0000256" key="2">
    <source>
        <dbReference type="ARBA" id="ARBA00022857"/>
    </source>
</evidence>
<evidence type="ECO:0000256" key="1">
    <source>
        <dbReference type="ARBA" id="ARBA00006328"/>
    </source>
</evidence>
<keyword evidence="2" id="KW-0521">NADP</keyword>
<dbReference type="Pfam" id="PF05368">
    <property type="entry name" value="NmrA"/>
    <property type="match status" value="1"/>
</dbReference>
<dbReference type="InterPro" id="IPR051164">
    <property type="entry name" value="NmrA-like_oxidored"/>
</dbReference>
<dbReference type="InterPro" id="IPR036291">
    <property type="entry name" value="NAD(P)-bd_dom_sf"/>
</dbReference>
<dbReference type="OrthoDB" id="3358371at2759"/>
<dbReference type="GO" id="GO:0005634">
    <property type="term" value="C:nucleus"/>
    <property type="evidence" value="ECO:0007669"/>
    <property type="project" value="TreeGrafter"/>
</dbReference>
<dbReference type="InterPro" id="IPR008030">
    <property type="entry name" value="NmrA-like"/>
</dbReference>
<evidence type="ECO:0000259" key="3">
    <source>
        <dbReference type="Pfam" id="PF05368"/>
    </source>
</evidence>
<accession>A0A0D2IBL4</accession>
<dbReference type="RefSeq" id="XP_013267807.1">
    <property type="nucleotide sequence ID" value="XM_013412353.1"/>
</dbReference>
<dbReference type="Proteomes" id="UP000053617">
    <property type="component" value="Unassembled WGS sequence"/>
</dbReference>
<keyword evidence="5" id="KW-1185">Reference proteome</keyword>
<dbReference type="PANTHER" id="PTHR42748:SF29">
    <property type="entry name" value="NMRA-LIKE DOMAIN-CONTAINING PROTEIN"/>
    <property type="match status" value="1"/>
</dbReference>
<protein>
    <recommendedName>
        <fullName evidence="3">NmrA-like domain-containing protein</fullName>
    </recommendedName>
</protein>
<dbReference type="SUPFAM" id="SSF51735">
    <property type="entry name" value="NAD(P)-binding Rossmann-fold domains"/>
    <property type="match status" value="1"/>
</dbReference>
<dbReference type="VEuPathDB" id="FungiDB:Z518_09736"/>
<comment type="similarity">
    <text evidence="1">Belongs to the NmrA-type oxidoreductase family.</text>
</comment>
<dbReference type="PANTHER" id="PTHR42748">
    <property type="entry name" value="NITROGEN METABOLITE REPRESSION PROTEIN NMRA FAMILY MEMBER"/>
    <property type="match status" value="1"/>
</dbReference>
<dbReference type="CDD" id="cd05251">
    <property type="entry name" value="NmrA_like_SDR_a"/>
    <property type="match status" value="1"/>
</dbReference>
<dbReference type="STRING" id="1442369.A0A0D2IBL4"/>
<dbReference type="EMBL" id="KN847482">
    <property type="protein sequence ID" value="KIX00671.1"/>
    <property type="molecule type" value="Genomic_DNA"/>
</dbReference>
<evidence type="ECO:0000313" key="4">
    <source>
        <dbReference type="EMBL" id="KIX00671.1"/>
    </source>
</evidence>
<dbReference type="Gene3D" id="3.40.50.720">
    <property type="entry name" value="NAD(P)-binding Rossmann-like Domain"/>
    <property type="match status" value="1"/>
</dbReference>
<feature type="domain" description="NmrA-like" evidence="3">
    <location>
        <begin position="5"/>
        <end position="295"/>
    </location>
</feature>
<dbReference type="Gene3D" id="3.90.25.10">
    <property type="entry name" value="UDP-galactose 4-epimerase, domain 1"/>
    <property type="match status" value="1"/>
</dbReference>
<dbReference type="AlphaFoldDB" id="A0A0D2IBL4"/>
<organism evidence="4 5">
    <name type="scientific">Rhinocladiella mackenziei CBS 650.93</name>
    <dbReference type="NCBI Taxonomy" id="1442369"/>
    <lineage>
        <taxon>Eukaryota</taxon>
        <taxon>Fungi</taxon>
        <taxon>Dikarya</taxon>
        <taxon>Ascomycota</taxon>
        <taxon>Pezizomycotina</taxon>
        <taxon>Eurotiomycetes</taxon>
        <taxon>Chaetothyriomycetidae</taxon>
        <taxon>Chaetothyriales</taxon>
        <taxon>Herpotrichiellaceae</taxon>
        <taxon>Rhinocladiella</taxon>
    </lineage>
</organism>
<name>A0A0D2IBL4_9EURO</name>